<keyword evidence="1" id="KW-1185">Reference proteome</keyword>
<accession>A0A915CW39</accession>
<evidence type="ECO:0000313" key="2">
    <source>
        <dbReference type="WBParaSite" id="jg12785"/>
    </source>
</evidence>
<sequence length="93" mass="10347">MLVCCAAQLPEQQNRNTNNAASASAKSCLAAFECWRSEPIAEDGIPLELMNRLNKRLTIGGSRQTRGAKCRCRTGLCMYYAIAEQIFLPCQEF</sequence>
<reference evidence="2" key="1">
    <citation type="submission" date="2022-11" db="UniProtKB">
        <authorList>
            <consortium name="WormBaseParasite"/>
        </authorList>
    </citation>
    <scope>IDENTIFICATION</scope>
</reference>
<proteinExistence type="predicted"/>
<organism evidence="1 2">
    <name type="scientific">Ditylenchus dipsaci</name>
    <dbReference type="NCBI Taxonomy" id="166011"/>
    <lineage>
        <taxon>Eukaryota</taxon>
        <taxon>Metazoa</taxon>
        <taxon>Ecdysozoa</taxon>
        <taxon>Nematoda</taxon>
        <taxon>Chromadorea</taxon>
        <taxon>Rhabditida</taxon>
        <taxon>Tylenchina</taxon>
        <taxon>Tylenchomorpha</taxon>
        <taxon>Sphaerularioidea</taxon>
        <taxon>Anguinidae</taxon>
        <taxon>Anguininae</taxon>
        <taxon>Ditylenchus</taxon>
    </lineage>
</organism>
<dbReference type="Proteomes" id="UP000887574">
    <property type="component" value="Unplaced"/>
</dbReference>
<protein>
    <submittedName>
        <fullName evidence="2">Uncharacterized protein</fullName>
    </submittedName>
</protein>
<dbReference type="WBParaSite" id="jg12785">
    <property type="protein sequence ID" value="jg12785"/>
    <property type="gene ID" value="jg12785"/>
</dbReference>
<evidence type="ECO:0000313" key="1">
    <source>
        <dbReference type="Proteomes" id="UP000887574"/>
    </source>
</evidence>
<name>A0A915CW39_9BILA</name>
<dbReference type="AlphaFoldDB" id="A0A915CW39"/>